<dbReference type="SUPFAM" id="SSF48371">
    <property type="entry name" value="ARM repeat"/>
    <property type="match status" value="1"/>
</dbReference>
<reference evidence="1" key="1">
    <citation type="journal article" date="2021" name="Front. Microbiol.">
        <title>Comprehensive Comparative Genomics and Phenotyping of Methylobacterium Species.</title>
        <authorList>
            <person name="Alessa O."/>
            <person name="Ogura Y."/>
            <person name="Fujitani Y."/>
            <person name="Takami H."/>
            <person name="Hayashi T."/>
            <person name="Sahin N."/>
            <person name="Tani A."/>
        </authorList>
    </citation>
    <scope>NUCLEOTIDE SEQUENCE</scope>
    <source>
        <strain evidence="1">DSM 23674</strain>
    </source>
</reference>
<dbReference type="PANTHER" id="PTHR12697">
    <property type="entry name" value="PBS LYASE HEAT-LIKE PROTEIN"/>
    <property type="match status" value="1"/>
</dbReference>
<keyword evidence="2" id="KW-1185">Reference proteome</keyword>
<dbReference type="InterPro" id="IPR004155">
    <property type="entry name" value="PBS_lyase_HEAT"/>
</dbReference>
<accession>A0ABQ4TRX0</accession>
<proteinExistence type="predicted"/>
<dbReference type="EMBL" id="BPRA01000022">
    <property type="protein sequence ID" value="GJE57381.1"/>
    <property type="molecule type" value="Genomic_DNA"/>
</dbReference>
<dbReference type="SMART" id="SM00567">
    <property type="entry name" value="EZ_HEAT"/>
    <property type="match status" value="6"/>
</dbReference>
<dbReference type="Gene3D" id="1.25.10.10">
    <property type="entry name" value="Leucine-rich Repeat Variant"/>
    <property type="match status" value="4"/>
</dbReference>
<dbReference type="InterPro" id="IPR011989">
    <property type="entry name" value="ARM-like"/>
</dbReference>
<evidence type="ECO:0000313" key="2">
    <source>
        <dbReference type="Proteomes" id="UP001055101"/>
    </source>
</evidence>
<sequence length="734" mass="77820">MTRQMPDRLVDGASSYSLHAFPPLLPPGDPRWERCRFAPGHSTANQRGYGAAWTIDRERLLLTSFGGAVSIGWPAQGRLRVQMRDVHEVDGPVPATWISGDLYGASVECIADPYREHVPCRFRVFRVVSGRVIAAATFENEERITDIDFAYVMAERMASHFRDSRCEALRIADPSVPGLADGLAMVSETGPSRLADLLWQAGAADLPVLISALPYAIEADVARWVAYALGRIGPHANAAIPALLDMLRRAQDEDVLKAAAYALGGIGAAVAPRLATVVALLERRRGHATTDQVGTLIRQLRPMAAEAVKPLIDALMITREPATRYHIAYALGKIGASAVPPLVAALGGASDEQLIGIARAFEEIGPDARVALAGLLDVLEATQDDHLRRSIADALAVIGLRARVSLAPLRATFRQTTNRDVMNALAAAMATLGRDAVEPLMQDFVDAQSASPRLALARAIGNVGTPAASAAVLLADAAETSSDGDLIVELADALLKIGASASRTATVQIAALRTMRDAYDVERMLGRMVPGVVPSASAIGDLTTLLHEWSHRPFGRRMAELLGAIGNAACEPLLAALAAAPPEPARVLIVHALGLIGASAATAIDDVVNALSKAASDQVRLQIIDDLRRLGKTNSDHLSSLIAAFDKSSFLPVLWRLGLVLAEIGPPAVAPLIKRLKATHDAGRQRAIGNALGEIGYAAASAIPAIQVALQSTRDVETRNTLATALRRIAVRPI</sequence>
<evidence type="ECO:0008006" key="3">
    <source>
        <dbReference type="Google" id="ProtNLM"/>
    </source>
</evidence>
<comment type="caution">
    <text evidence="1">The sequence shown here is derived from an EMBL/GenBank/DDBJ whole genome shotgun (WGS) entry which is preliminary data.</text>
</comment>
<dbReference type="Pfam" id="PF03130">
    <property type="entry name" value="HEAT_PBS"/>
    <property type="match status" value="2"/>
</dbReference>
<dbReference type="InterPro" id="IPR016024">
    <property type="entry name" value="ARM-type_fold"/>
</dbReference>
<dbReference type="PANTHER" id="PTHR12697:SF5">
    <property type="entry name" value="DEOXYHYPUSINE HYDROXYLASE"/>
    <property type="match status" value="1"/>
</dbReference>
<organism evidence="1 2">
    <name type="scientific">Methylobacterium thuringiense</name>
    <dbReference type="NCBI Taxonomy" id="1003091"/>
    <lineage>
        <taxon>Bacteria</taxon>
        <taxon>Pseudomonadati</taxon>
        <taxon>Pseudomonadota</taxon>
        <taxon>Alphaproteobacteria</taxon>
        <taxon>Hyphomicrobiales</taxon>
        <taxon>Methylobacteriaceae</taxon>
        <taxon>Methylobacterium</taxon>
    </lineage>
</organism>
<reference evidence="1" key="2">
    <citation type="submission" date="2021-08" db="EMBL/GenBank/DDBJ databases">
        <authorList>
            <person name="Tani A."/>
            <person name="Ola A."/>
            <person name="Ogura Y."/>
            <person name="Katsura K."/>
            <person name="Hayashi T."/>
        </authorList>
    </citation>
    <scope>NUCLEOTIDE SEQUENCE</scope>
    <source>
        <strain evidence="1">DSM 23674</strain>
    </source>
</reference>
<evidence type="ECO:0000313" key="1">
    <source>
        <dbReference type="EMBL" id="GJE57381.1"/>
    </source>
</evidence>
<dbReference type="Proteomes" id="UP001055101">
    <property type="component" value="Unassembled WGS sequence"/>
</dbReference>
<name>A0ABQ4TRX0_9HYPH</name>
<protein>
    <recommendedName>
        <fullName evidence="3">HEAT repeat domain-containing protein</fullName>
    </recommendedName>
</protein>
<gene>
    <name evidence="1" type="ORF">EKPJFOCH_3895</name>
</gene>